<evidence type="ECO:0000313" key="2">
    <source>
        <dbReference type="EMBL" id="MFC5410844.1"/>
    </source>
</evidence>
<protein>
    <submittedName>
        <fullName evidence="2">WD40 repeat domain-containing protein</fullName>
    </submittedName>
</protein>
<dbReference type="Gene3D" id="2.130.10.10">
    <property type="entry name" value="YVTN repeat-like/Quinoprotein amine dehydrogenase"/>
    <property type="match status" value="1"/>
</dbReference>
<dbReference type="SMART" id="SM00320">
    <property type="entry name" value="WD40"/>
    <property type="match status" value="1"/>
</dbReference>
<feature type="repeat" description="WD" evidence="1">
    <location>
        <begin position="88"/>
        <end position="129"/>
    </location>
</feature>
<organism evidence="2 3">
    <name type="scientific">Larkinella bovis</name>
    <dbReference type="NCBI Taxonomy" id="683041"/>
    <lineage>
        <taxon>Bacteria</taxon>
        <taxon>Pseudomonadati</taxon>
        <taxon>Bacteroidota</taxon>
        <taxon>Cytophagia</taxon>
        <taxon>Cytophagales</taxon>
        <taxon>Spirosomataceae</taxon>
        <taxon>Larkinella</taxon>
    </lineage>
</organism>
<keyword evidence="1" id="KW-0853">WD repeat</keyword>
<dbReference type="PROSITE" id="PS50082">
    <property type="entry name" value="WD_REPEATS_2"/>
    <property type="match status" value="1"/>
</dbReference>
<dbReference type="InterPro" id="IPR015943">
    <property type="entry name" value="WD40/YVTN_repeat-like_dom_sf"/>
</dbReference>
<dbReference type="SUPFAM" id="SSF50978">
    <property type="entry name" value="WD40 repeat-like"/>
    <property type="match status" value="1"/>
</dbReference>
<evidence type="ECO:0000313" key="3">
    <source>
        <dbReference type="Proteomes" id="UP001596106"/>
    </source>
</evidence>
<dbReference type="Proteomes" id="UP001596106">
    <property type="component" value="Unassembled WGS sequence"/>
</dbReference>
<accession>A0ABW0IC15</accession>
<dbReference type="EMBL" id="JBHSMA010000004">
    <property type="protein sequence ID" value="MFC5410844.1"/>
    <property type="molecule type" value="Genomic_DNA"/>
</dbReference>
<reference evidence="3" key="1">
    <citation type="journal article" date="2019" name="Int. J. Syst. Evol. Microbiol.">
        <title>The Global Catalogue of Microorganisms (GCM) 10K type strain sequencing project: providing services to taxonomists for standard genome sequencing and annotation.</title>
        <authorList>
            <consortium name="The Broad Institute Genomics Platform"/>
            <consortium name="The Broad Institute Genome Sequencing Center for Infectious Disease"/>
            <person name="Wu L."/>
            <person name="Ma J."/>
        </authorList>
    </citation>
    <scope>NUCLEOTIDE SEQUENCE [LARGE SCALE GENOMIC DNA]</scope>
    <source>
        <strain evidence="3">CCUG 55250</strain>
    </source>
</reference>
<dbReference type="InterPro" id="IPR036322">
    <property type="entry name" value="WD40_repeat_dom_sf"/>
</dbReference>
<keyword evidence="3" id="KW-1185">Reference proteome</keyword>
<proteinExistence type="predicted"/>
<gene>
    <name evidence="2" type="ORF">ACFPMF_16100</name>
</gene>
<dbReference type="InterPro" id="IPR001680">
    <property type="entry name" value="WD40_rpt"/>
</dbReference>
<sequence>MPVDGVSIISNRWLLLYHLNEHYQSEHSKFVHIFDLNNKDATRNHFSFSLDADAQKFVTNKDNIYIGTKNGSIWSIDLSKEIREPIKIYSHDKKITALAISDDGKLIVSGDETGSVRILSLKDMSQPSLVFKPYSAKIDILRISPNDKWIAVSAIEEAPRLFCLDKQILSTALKNAAGRNLTEDEKKRFSTK</sequence>
<dbReference type="RefSeq" id="WP_379846953.1">
    <property type="nucleotide sequence ID" value="NZ_JBHSMA010000004.1"/>
</dbReference>
<evidence type="ECO:0000256" key="1">
    <source>
        <dbReference type="PROSITE-ProRule" id="PRU00221"/>
    </source>
</evidence>
<dbReference type="Pfam" id="PF00400">
    <property type="entry name" value="WD40"/>
    <property type="match status" value="1"/>
</dbReference>
<comment type="caution">
    <text evidence="2">The sequence shown here is derived from an EMBL/GenBank/DDBJ whole genome shotgun (WGS) entry which is preliminary data.</text>
</comment>
<name>A0ABW0IC15_9BACT</name>